<feature type="region of interest" description="Disordered" evidence="14">
    <location>
        <begin position="675"/>
        <end position="760"/>
    </location>
</feature>
<feature type="compositionally biased region" description="Basic and acidic residues" evidence="14">
    <location>
        <begin position="691"/>
        <end position="723"/>
    </location>
</feature>
<dbReference type="InterPro" id="IPR001394">
    <property type="entry name" value="Peptidase_C19_UCH"/>
</dbReference>
<keyword evidence="5" id="KW-0645">Protease</keyword>
<feature type="region of interest" description="Disordered" evidence="14">
    <location>
        <begin position="561"/>
        <end position="642"/>
    </location>
</feature>
<feature type="region of interest" description="Disordered" evidence="14">
    <location>
        <begin position="926"/>
        <end position="956"/>
    </location>
</feature>
<comment type="caution">
    <text evidence="16">The sequence shown here is derived from an EMBL/GenBank/DDBJ whole genome shotgun (WGS) entry which is preliminary data.</text>
</comment>
<dbReference type="EMBL" id="VUJU01002368">
    <property type="protein sequence ID" value="KAF0761518.1"/>
    <property type="molecule type" value="Genomic_DNA"/>
</dbReference>
<dbReference type="EC" id="3.4.19.12" evidence="4"/>
<protein>
    <recommendedName>
        <fullName evidence="9">Ubiquitin carboxyl-terminal hydrolase 36</fullName>
        <ecNumber evidence="4">3.4.19.12</ecNumber>
    </recommendedName>
    <alternativeName>
        <fullName evidence="12">Deubiquitinating enzyme 36</fullName>
    </alternativeName>
    <alternativeName>
        <fullName evidence="11">Protein scrawny</fullName>
    </alternativeName>
    <alternativeName>
        <fullName evidence="10">Ubiquitin thioesterase 36</fullName>
    </alternativeName>
    <alternativeName>
        <fullName evidence="13">Ubiquitin-specific-processing protease 36</fullName>
    </alternativeName>
</protein>
<evidence type="ECO:0000256" key="13">
    <source>
        <dbReference type="ARBA" id="ARBA00043009"/>
    </source>
</evidence>
<comment type="similarity">
    <text evidence="3">Belongs to the peptidase C19 family.</text>
</comment>
<feature type="compositionally biased region" description="Polar residues" evidence="14">
    <location>
        <begin position="725"/>
        <end position="746"/>
    </location>
</feature>
<evidence type="ECO:0000256" key="4">
    <source>
        <dbReference type="ARBA" id="ARBA00012759"/>
    </source>
</evidence>
<reference evidence="16 17" key="1">
    <citation type="submission" date="2019-08" db="EMBL/GenBank/DDBJ databases">
        <title>Whole genome of Aphis craccivora.</title>
        <authorList>
            <person name="Voronova N.V."/>
            <person name="Shulinski R.S."/>
            <person name="Bandarenka Y.V."/>
            <person name="Zhorov D.G."/>
            <person name="Warner D."/>
        </authorList>
    </citation>
    <scope>NUCLEOTIDE SEQUENCE [LARGE SCALE GENOMIC DNA]</scope>
    <source>
        <strain evidence="16">180601</strain>
        <tissue evidence="16">Whole Body</tissue>
    </source>
</reference>
<evidence type="ECO:0000256" key="8">
    <source>
        <dbReference type="ARBA" id="ARBA00022807"/>
    </source>
</evidence>
<dbReference type="Gene3D" id="3.90.70.10">
    <property type="entry name" value="Cysteine proteinases"/>
    <property type="match status" value="1"/>
</dbReference>
<proteinExistence type="inferred from homology"/>
<evidence type="ECO:0000256" key="14">
    <source>
        <dbReference type="SAM" id="MobiDB-lite"/>
    </source>
</evidence>
<feature type="compositionally biased region" description="Polar residues" evidence="14">
    <location>
        <begin position="574"/>
        <end position="584"/>
    </location>
</feature>
<comment type="catalytic activity">
    <reaction evidence="1">
        <text>Thiol-dependent hydrolysis of ester, thioester, amide, peptide and isopeptide bonds formed by the C-terminal Gly of ubiquitin (a 76-residue protein attached to proteins as an intracellular targeting signal).</text>
        <dbReference type="EC" id="3.4.19.12"/>
    </reaction>
</comment>
<gene>
    <name evidence="16" type="ORF">FWK35_00010176</name>
</gene>
<feature type="domain" description="USP" evidence="15">
    <location>
        <begin position="125"/>
        <end position="443"/>
    </location>
</feature>
<dbReference type="InterPro" id="IPR028889">
    <property type="entry name" value="USP"/>
</dbReference>
<sequence>MPAASNQIGSALFQSLSNKVTDRRIHHSSVADDRSSYLYIASSRILDKSIEFEMLDHKPSMLSQMKNNCIMLLQNGCGKKDMIKKNERMNGDTNKISHLPKPKVVLYPPERVQLGWQDKKMSVGSGLDNPGVICYINSTLQALFHIPAFTNWLMNDEQHQKTCQQKTGFQKDCIVCMVCNTFTLSQKHTGSSFKASIITNRLSLICKHLSTYRQEDAHEFLRYLIESMERCYLSVLGHAAKSLDNYSKETTPINQIFGGYIRTEVTCGKCGHISTTFQHFQDLILDIRQSDNVNDALDNYFEKEPLDESYVCERCRRQVAADKKFSIERAPNVLCIQLKRYSVGMGGFSGNKNSKAIQINERLDLSSYQFDHHNLKIDARPLRYHLVSMVIHYGSSLNSGHYTALGLTPSGSYYYFNDSNVYQTNFKNYSTSNDSYIIFYELEPSGNMNNTNIESKTSTVTSTSTCKQSINGFFSNKSNGVTKPLNGITKPLNGLNNIKKNVIKDNKSQIYDKWDSNIKMLKQGQTKEKSLTENTCNSYNKTIDSSSNGKSSINYNSLVPYIDSDKDGSDDENSSLSGEDNVSSPVILGKVKHSTDQRVPDKKPLVMRPKEDPSEVGTDTPPKKCLVLKPPNDDSPINEREKEILPAKKCLVLKPKDEEPLEVKPEPELVKKCLVRIPKDENESNTSKVPHSTEGKDSEKKNRKRENGILELDCSKPKARIDHSYNGTKSPIDSKTNGKCLNGNSSLDDKPWSKLSNGNNYKHSNGTKNWSKFTNDFQTNGISKSNGNNFKDSMKSRTHLGFGGDGFSTQRVNRDPITKTSSRLSVRLYPMNLKTWNGEKSFVDREAEQDKINGIKRSFDDEYNEDFDRGVVKKKKFDNKNHHTKENGSNALQMLHNQLNQFNGKKGRSKITWMSRTKNYRQYNNEYRYNNSNGNGGGGYKKPRYNNNRRHWHKQH</sequence>
<evidence type="ECO:0000256" key="7">
    <source>
        <dbReference type="ARBA" id="ARBA00022801"/>
    </source>
</evidence>
<dbReference type="PANTHER" id="PTHR24006:SF758">
    <property type="entry name" value="UBIQUITIN CARBOXYL-TERMINAL HYDROLASE 36"/>
    <property type="match status" value="1"/>
</dbReference>
<organism evidence="16 17">
    <name type="scientific">Aphis craccivora</name>
    <name type="common">Cowpea aphid</name>
    <dbReference type="NCBI Taxonomy" id="307492"/>
    <lineage>
        <taxon>Eukaryota</taxon>
        <taxon>Metazoa</taxon>
        <taxon>Ecdysozoa</taxon>
        <taxon>Arthropoda</taxon>
        <taxon>Hexapoda</taxon>
        <taxon>Insecta</taxon>
        <taxon>Pterygota</taxon>
        <taxon>Neoptera</taxon>
        <taxon>Paraneoptera</taxon>
        <taxon>Hemiptera</taxon>
        <taxon>Sternorrhyncha</taxon>
        <taxon>Aphidomorpha</taxon>
        <taxon>Aphidoidea</taxon>
        <taxon>Aphididae</taxon>
        <taxon>Aphidini</taxon>
        <taxon>Aphis</taxon>
        <taxon>Aphis</taxon>
    </lineage>
</organism>
<accession>A0A6G0YV16</accession>
<evidence type="ECO:0000256" key="12">
    <source>
        <dbReference type="ARBA" id="ARBA00042420"/>
    </source>
</evidence>
<dbReference type="Pfam" id="PF00443">
    <property type="entry name" value="UCH"/>
    <property type="match status" value="1"/>
</dbReference>
<keyword evidence="17" id="KW-1185">Reference proteome</keyword>
<evidence type="ECO:0000259" key="15">
    <source>
        <dbReference type="PROSITE" id="PS50235"/>
    </source>
</evidence>
<evidence type="ECO:0000256" key="2">
    <source>
        <dbReference type="ARBA" id="ARBA00004604"/>
    </source>
</evidence>
<dbReference type="PANTHER" id="PTHR24006">
    <property type="entry name" value="UBIQUITIN CARBOXYL-TERMINAL HYDROLASE"/>
    <property type="match status" value="1"/>
</dbReference>
<dbReference type="InterPro" id="IPR038765">
    <property type="entry name" value="Papain-like_cys_pep_sf"/>
</dbReference>
<evidence type="ECO:0000256" key="10">
    <source>
        <dbReference type="ARBA" id="ARBA00041300"/>
    </source>
</evidence>
<dbReference type="PROSITE" id="PS00973">
    <property type="entry name" value="USP_2"/>
    <property type="match status" value="1"/>
</dbReference>
<evidence type="ECO:0000256" key="9">
    <source>
        <dbReference type="ARBA" id="ARBA00039432"/>
    </source>
</evidence>
<evidence type="ECO:0000313" key="17">
    <source>
        <dbReference type="Proteomes" id="UP000478052"/>
    </source>
</evidence>
<dbReference type="OrthoDB" id="420187at2759"/>
<dbReference type="InterPro" id="IPR018200">
    <property type="entry name" value="USP_CS"/>
</dbReference>
<dbReference type="GO" id="GO:0005730">
    <property type="term" value="C:nucleolus"/>
    <property type="evidence" value="ECO:0007669"/>
    <property type="project" value="UniProtKB-SubCell"/>
</dbReference>
<dbReference type="GO" id="GO:0042981">
    <property type="term" value="P:regulation of apoptotic process"/>
    <property type="evidence" value="ECO:0007669"/>
    <property type="project" value="TreeGrafter"/>
</dbReference>
<name>A0A6G0YV16_APHCR</name>
<keyword evidence="8" id="KW-0788">Thiol protease</keyword>
<keyword evidence="6" id="KW-0833">Ubl conjugation pathway</keyword>
<feature type="compositionally biased region" description="Basic and acidic residues" evidence="14">
    <location>
        <begin position="593"/>
        <end position="613"/>
    </location>
</feature>
<dbReference type="GO" id="GO:0004843">
    <property type="term" value="F:cysteine-type deubiquitinase activity"/>
    <property type="evidence" value="ECO:0007669"/>
    <property type="project" value="UniProtKB-EC"/>
</dbReference>
<comment type="subcellular location">
    <subcellularLocation>
        <location evidence="2">Nucleus</location>
        <location evidence="2">Nucleolus</location>
    </subcellularLocation>
</comment>
<dbReference type="InterPro" id="IPR050164">
    <property type="entry name" value="Peptidase_C19"/>
</dbReference>
<evidence type="ECO:0000256" key="1">
    <source>
        <dbReference type="ARBA" id="ARBA00000707"/>
    </source>
</evidence>
<evidence type="ECO:0000313" key="16">
    <source>
        <dbReference type="EMBL" id="KAF0761518.1"/>
    </source>
</evidence>
<keyword evidence="7 16" id="KW-0378">Hydrolase</keyword>
<evidence type="ECO:0000256" key="3">
    <source>
        <dbReference type="ARBA" id="ARBA00009085"/>
    </source>
</evidence>
<feature type="compositionally biased region" description="Basic residues" evidence="14">
    <location>
        <begin position="941"/>
        <end position="956"/>
    </location>
</feature>
<dbReference type="GO" id="GO:0016579">
    <property type="term" value="P:protein deubiquitination"/>
    <property type="evidence" value="ECO:0007669"/>
    <property type="project" value="InterPro"/>
</dbReference>
<evidence type="ECO:0000256" key="6">
    <source>
        <dbReference type="ARBA" id="ARBA00022786"/>
    </source>
</evidence>
<evidence type="ECO:0000256" key="11">
    <source>
        <dbReference type="ARBA" id="ARBA00042154"/>
    </source>
</evidence>
<evidence type="ECO:0000256" key="5">
    <source>
        <dbReference type="ARBA" id="ARBA00022670"/>
    </source>
</evidence>
<dbReference type="PROSITE" id="PS50235">
    <property type="entry name" value="USP_3"/>
    <property type="match status" value="1"/>
</dbReference>
<dbReference type="GO" id="GO:0006508">
    <property type="term" value="P:proteolysis"/>
    <property type="evidence" value="ECO:0007669"/>
    <property type="project" value="UniProtKB-KW"/>
</dbReference>
<dbReference type="Proteomes" id="UP000478052">
    <property type="component" value="Unassembled WGS sequence"/>
</dbReference>
<dbReference type="SUPFAM" id="SSF54001">
    <property type="entry name" value="Cysteine proteinases"/>
    <property type="match status" value="1"/>
</dbReference>
<dbReference type="AlphaFoldDB" id="A0A6G0YV16"/>
<feature type="region of interest" description="Disordered" evidence="14">
    <location>
        <begin position="784"/>
        <end position="813"/>
    </location>
</feature>
<dbReference type="GO" id="GO:0005829">
    <property type="term" value="C:cytosol"/>
    <property type="evidence" value="ECO:0007669"/>
    <property type="project" value="TreeGrafter"/>
</dbReference>